<accession>A0A7I8W8B5</accession>
<reference evidence="3 4" key="1">
    <citation type="submission" date="2020-08" db="EMBL/GenBank/DDBJ databases">
        <authorList>
            <person name="Hejnol A."/>
        </authorList>
    </citation>
    <scope>NUCLEOTIDE SEQUENCE [LARGE SCALE GENOMIC DNA]</scope>
</reference>
<dbReference type="OrthoDB" id="421951at2759"/>
<dbReference type="Proteomes" id="UP000549394">
    <property type="component" value="Unassembled WGS sequence"/>
</dbReference>
<organism evidence="3 4">
    <name type="scientific">Dimorphilus gyrociliatus</name>
    <dbReference type="NCBI Taxonomy" id="2664684"/>
    <lineage>
        <taxon>Eukaryota</taxon>
        <taxon>Metazoa</taxon>
        <taxon>Spiralia</taxon>
        <taxon>Lophotrochozoa</taxon>
        <taxon>Annelida</taxon>
        <taxon>Polychaeta</taxon>
        <taxon>Polychaeta incertae sedis</taxon>
        <taxon>Dinophilidae</taxon>
        <taxon>Dimorphilus</taxon>
    </lineage>
</organism>
<comment type="caution">
    <text evidence="3">The sequence shown here is derived from an EMBL/GenBank/DDBJ whole genome shotgun (WGS) entry which is preliminary data.</text>
</comment>
<dbReference type="Gene3D" id="3.40.50.1820">
    <property type="entry name" value="alpha/beta hydrolase"/>
    <property type="match status" value="1"/>
</dbReference>
<feature type="region of interest" description="Disordered" evidence="1">
    <location>
        <begin position="1"/>
        <end position="45"/>
    </location>
</feature>
<dbReference type="SUPFAM" id="SSF53474">
    <property type="entry name" value="alpha/beta-Hydrolases"/>
    <property type="match status" value="1"/>
</dbReference>
<evidence type="ECO:0000256" key="1">
    <source>
        <dbReference type="SAM" id="MobiDB-lite"/>
    </source>
</evidence>
<proteinExistence type="predicted"/>
<evidence type="ECO:0000313" key="4">
    <source>
        <dbReference type="Proteomes" id="UP000549394"/>
    </source>
</evidence>
<sequence length="352" mass="40152">MEDSKSSTYTPMEDGGPPSRCGREPETGSEKKRDSSNVCSSKQTYNSRELNEGEISAKKAKTETSNAEKILAKDYGYYFNDNGELVHNDTKDKFVYEFYDQKSKNQERYENIGDLITEIIYEKLESEFKLKKYNMKGRPFQNSDDKDGFVFATDDFNQKDKILLLIHGSGVVRAGQWARRLIINESLKTGTQFEYIKRGIEENFGVIVLNTNHNKNKHGEKFDLSETPERHGENVWKYFVEDLKNTQVAIVAHSYGGVVTSAIMKKYKQSCEEKVFAVAFTDAIDYGTPKFLKHKVKNWVTSKEKLGSKLTERNSEIVEMFSAGTTAHEETSASAFEEVFNFILHSLANNGK</sequence>
<dbReference type="AlphaFoldDB" id="A0A7I8W8B5"/>
<feature type="compositionally biased region" description="Polar residues" evidence="1">
    <location>
        <begin position="1"/>
        <end position="10"/>
    </location>
</feature>
<dbReference type="GO" id="GO:0035197">
    <property type="term" value="F:siRNA binding"/>
    <property type="evidence" value="ECO:0007669"/>
    <property type="project" value="TreeGrafter"/>
</dbReference>
<dbReference type="PANTHER" id="PTHR21357:SF4">
    <property type="entry name" value="FAM172 FAMILY PROTEIN HOMOLOG CG10038"/>
    <property type="match status" value="1"/>
</dbReference>
<feature type="domain" description="Arb2" evidence="2">
    <location>
        <begin position="73"/>
        <end position="305"/>
    </location>
</feature>
<dbReference type="GO" id="GO:0005634">
    <property type="term" value="C:nucleus"/>
    <property type="evidence" value="ECO:0007669"/>
    <property type="project" value="TreeGrafter"/>
</dbReference>
<evidence type="ECO:0000259" key="2">
    <source>
        <dbReference type="Pfam" id="PF22749"/>
    </source>
</evidence>
<dbReference type="InterPro" id="IPR029058">
    <property type="entry name" value="AB_hydrolase_fold"/>
</dbReference>
<feature type="compositionally biased region" description="Polar residues" evidence="1">
    <location>
        <begin position="36"/>
        <end position="45"/>
    </location>
</feature>
<evidence type="ECO:0000313" key="3">
    <source>
        <dbReference type="EMBL" id="CAD5123458.1"/>
    </source>
</evidence>
<dbReference type="InterPro" id="IPR048263">
    <property type="entry name" value="Arb2"/>
</dbReference>
<gene>
    <name evidence="3" type="ORF">DGYR_LOCUS11137</name>
</gene>
<dbReference type="InterPro" id="IPR053858">
    <property type="entry name" value="Arb2_dom"/>
</dbReference>
<dbReference type="GO" id="GO:0031048">
    <property type="term" value="P:regulatory ncRNA-mediated heterochromatin formation"/>
    <property type="evidence" value="ECO:0007669"/>
    <property type="project" value="TreeGrafter"/>
</dbReference>
<dbReference type="EMBL" id="CAJFCJ010000019">
    <property type="protein sequence ID" value="CAD5123458.1"/>
    <property type="molecule type" value="Genomic_DNA"/>
</dbReference>
<keyword evidence="4" id="KW-1185">Reference proteome</keyword>
<name>A0A7I8W8B5_9ANNE</name>
<protein>
    <submittedName>
        <fullName evidence="3">DgyrCDS11804</fullName>
    </submittedName>
</protein>
<dbReference type="PANTHER" id="PTHR21357">
    <property type="entry name" value="FAM172 FAMILY PROTEIN HOMOLOG CG10038"/>
    <property type="match status" value="1"/>
</dbReference>
<feature type="compositionally biased region" description="Basic and acidic residues" evidence="1">
    <location>
        <begin position="21"/>
        <end position="35"/>
    </location>
</feature>
<dbReference type="Pfam" id="PF22749">
    <property type="entry name" value="Arb2"/>
    <property type="match status" value="1"/>
</dbReference>